<dbReference type="Gene3D" id="1.10.10.10">
    <property type="entry name" value="Winged helix-like DNA-binding domain superfamily/Winged helix DNA-binding domain"/>
    <property type="match status" value="1"/>
</dbReference>
<dbReference type="Proteomes" id="UP000030848">
    <property type="component" value="Unassembled WGS sequence"/>
</dbReference>
<dbReference type="AlphaFoldDB" id="A0A837DAC3"/>
<dbReference type="GO" id="GO:0006950">
    <property type="term" value="P:response to stress"/>
    <property type="evidence" value="ECO:0007669"/>
    <property type="project" value="TreeGrafter"/>
</dbReference>
<dbReference type="SMART" id="SM00347">
    <property type="entry name" value="HTH_MARR"/>
    <property type="match status" value="1"/>
</dbReference>
<dbReference type="SUPFAM" id="SSF46785">
    <property type="entry name" value="Winged helix' DNA-binding domain"/>
    <property type="match status" value="1"/>
</dbReference>
<protein>
    <submittedName>
        <fullName evidence="3">MarR family transcriptional regulator</fullName>
    </submittedName>
</protein>
<dbReference type="PANTHER" id="PTHR33164">
    <property type="entry name" value="TRANSCRIPTIONAL REGULATOR, MARR FAMILY"/>
    <property type="match status" value="1"/>
</dbReference>
<gene>
    <name evidence="3" type="ORF">MINT15_13520</name>
</gene>
<sequence length="198" mass="21742">MEDPHGRAAENTANTEETGAAEGGMTDTGETTSTTAAETVAPDEPDVDDWTLVRYIRRLTMEADRFLQALSDLHDLHRTDLAALSAIMDAADEGRLLSQGDLAATLNLSASATTSVLDRLQTAGYIERRRDTADRRKLVLHLHESALTLGDQLFIPLGEAYFTVWREFDREQRRTIVRFLAATLAATARTSAALPRKG</sequence>
<dbReference type="RefSeq" id="WP_015787988.1">
    <property type="nucleotide sequence ID" value="NZ_FOWS01000004.1"/>
</dbReference>
<feature type="compositionally biased region" description="Low complexity" evidence="1">
    <location>
        <begin position="9"/>
        <end position="39"/>
    </location>
</feature>
<dbReference type="InterPro" id="IPR000835">
    <property type="entry name" value="HTH_MarR-typ"/>
</dbReference>
<dbReference type="Pfam" id="PF12802">
    <property type="entry name" value="MarR_2"/>
    <property type="match status" value="1"/>
</dbReference>
<feature type="region of interest" description="Disordered" evidence="1">
    <location>
        <begin position="1"/>
        <end position="43"/>
    </location>
</feature>
<dbReference type="GO" id="GO:0003700">
    <property type="term" value="F:DNA-binding transcription factor activity"/>
    <property type="evidence" value="ECO:0007669"/>
    <property type="project" value="InterPro"/>
</dbReference>
<dbReference type="PANTHER" id="PTHR33164:SF106">
    <property type="entry name" value="TRANSCRIPTIONAL REGULATORY PROTEIN"/>
    <property type="match status" value="1"/>
</dbReference>
<evidence type="ECO:0000313" key="4">
    <source>
        <dbReference type="Proteomes" id="UP000030848"/>
    </source>
</evidence>
<organism evidence="3 4">
    <name type="scientific">Saccharomonospora viridis</name>
    <dbReference type="NCBI Taxonomy" id="1852"/>
    <lineage>
        <taxon>Bacteria</taxon>
        <taxon>Bacillati</taxon>
        <taxon>Actinomycetota</taxon>
        <taxon>Actinomycetes</taxon>
        <taxon>Pseudonocardiales</taxon>
        <taxon>Pseudonocardiaceae</taxon>
        <taxon>Saccharomonospora</taxon>
    </lineage>
</organism>
<dbReference type="EMBL" id="JRZE01000003">
    <property type="protein sequence ID" value="KHF44470.1"/>
    <property type="molecule type" value="Genomic_DNA"/>
</dbReference>
<dbReference type="PROSITE" id="PS50995">
    <property type="entry name" value="HTH_MARR_2"/>
    <property type="match status" value="1"/>
</dbReference>
<dbReference type="InterPro" id="IPR036390">
    <property type="entry name" value="WH_DNA-bd_sf"/>
</dbReference>
<dbReference type="InterPro" id="IPR039422">
    <property type="entry name" value="MarR/SlyA-like"/>
</dbReference>
<accession>A0A837DAC3</accession>
<comment type="caution">
    <text evidence="3">The sequence shown here is derived from an EMBL/GenBank/DDBJ whole genome shotgun (WGS) entry which is preliminary data.</text>
</comment>
<evidence type="ECO:0000313" key="3">
    <source>
        <dbReference type="EMBL" id="KHF44470.1"/>
    </source>
</evidence>
<proteinExistence type="predicted"/>
<feature type="domain" description="HTH marR-type" evidence="2">
    <location>
        <begin position="49"/>
        <end position="185"/>
    </location>
</feature>
<reference evidence="3 4" key="1">
    <citation type="submission" date="2014-10" db="EMBL/GenBank/DDBJ databases">
        <title>Genome sequence of Micropolyspora internatus JCM3315.</title>
        <authorList>
            <person name="Shin S.-K."/>
            <person name="Yi H."/>
        </authorList>
    </citation>
    <scope>NUCLEOTIDE SEQUENCE [LARGE SCALE GENOMIC DNA]</scope>
    <source>
        <strain evidence="3 4">JCM 3315</strain>
    </source>
</reference>
<name>A0A837DAC3_9PSEU</name>
<evidence type="ECO:0000256" key="1">
    <source>
        <dbReference type="SAM" id="MobiDB-lite"/>
    </source>
</evidence>
<dbReference type="PRINTS" id="PR00598">
    <property type="entry name" value="HTHMARR"/>
</dbReference>
<evidence type="ECO:0000259" key="2">
    <source>
        <dbReference type="PROSITE" id="PS50995"/>
    </source>
</evidence>
<dbReference type="InterPro" id="IPR036388">
    <property type="entry name" value="WH-like_DNA-bd_sf"/>
</dbReference>